<comment type="caution">
    <text evidence="5">The sequence shown here is derived from an EMBL/GenBank/DDBJ whole genome shotgun (WGS) entry which is preliminary data.</text>
</comment>
<organism evidence="5 6">
    <name type="scientific">candidate division CSSED10-310 bacterium</name>
    <dbReference type="NCBI Taxonomy" id="2855610"/>
    <lineage>
        <taxon>Bacteria</taxon>
        <taxon>Bacteria division CSSED10-310</taxon>
    </lineage>
</organism>
<sequence length="367" mass="41252">MMNIKSVHNLKKGFSAILFVLALAFLWACSEPRDEFNPWHRPKVIIPVKVASIKTADMDFTIQGGGLVSSRFKVSLFIPCEGLIELKNHGKNPLKLGQVVPKNTILATVDNEIKTVNFKSAQLDHERMQHVVKQLQLAIQQNVKPKDELDQAQFHLKAARLRMELMKQELELAEIVSPVKATITQLETYVEGQYVSAGQLFAILEDMENMMITISVPVAEAQNVKPEQQARVNVEGIPNTTFHGFVSEVGLRVNQNDRTLPVKIAVLNSNNNIRPGMFARVTIITQSIKNVVSIPLHAVQRKESKDFIFVVGKKSFDSDYYEAEKRTVDFGIKSKTHIHVVRGLKDGEQVLISPPRYLLDGALIDIR</sequence>
<feature type="coiled-coil region" evidence="2">
    <location>
        <begin position="149"/>
        <end position="176"/>
    </location>
</feature>
<dbReference type="Proteomes" id="UP001594351">
    <property type="component" value="Unassembled WGS sequence"/>
</dbReference>
<dbReference type="PANTHER" id="PTHR30469">
    <property type="entry name" value="MULTIDRUG RESISTANCE PROTEIN MDTA"/>
    <property type="match status" value="1"/>
</dbReference>
<dbReference type="Pfam" id="PF25954">
    <property type="entry name" value="Beta-barrel_RND_2"/>
    <property type="match status" value="1"/>
</dbReference>
<dbReference type="InterPro" id="IPR006143">
    <property type="entry name" value="RND_pump_MFP"/>
</dbReference>
<evidence type="ECO:0000259" key="4">
    <source>
        <dbReference type="Pfam" id="PF25967"/>
    </source>
</evidence>
<proteinExistence type="inferred from homology"/>
<keyword evidence="6" id="KW-1185">Reference proteome</keyword>
<evidence type="ECO:0000256" key="1">
    <source>
        <dbReference type="ARBA" id="ARBA00009477"/>
    </source>
</evidence>
<keyword evidence="2" id="KW-0175">Coiled coil</keyword>
<evidence type="ECO:0000259" key="3">
    <source>
        <dbReference type="Pfam" id="PF25954"/>
    </source>
</evidence>
<dbReference type="PANTHER" id="PTHR30469:SF15">
    <property type="entry name" value="HLYD FAMILY OF SECRETION PROTEINS"/>
    <property type="match status" value="1"/>
</dbReference>
<dbReference type="InterPro" id="IPR058792">
    <property type="entry name" value="Beta-barrel_RND_2"/>
</dbReference>
<dbReference type="Gene3D" id="2.40.30.170">
    <property type="match status" value="1"/>
</dbReference>
<dbReference type="NCBIfam" id="TIGR01730">
    <property type="entry name" value="RND_mfp"/>
    <property type="match status" value="1"/>
</dbReference>
<comment type="similarity">
    <text evidence="1">Belongs to the membrane fusion protein (MFP) (TC 8.A.1) family.</text>
</comment>
<evidence type="ECO:0000313" key="5">
    <source>
        <dbReference type="EMBL" id="MFC1849088.1"/>
    </source>
</evidence>
<gene>
    <name evidence="5" type="ORF">ACFL27_02665</name>
</gene>
<protein>
    <submittedName>
        <fullName evidence="5">Efflux RND transporter periplasmic adaptor subunit</fullName>
    </submittedName>
</protein>
<evidence type="ECO:0000256" key="2">
    <source>
        <dbReference type="SAM" id="Coils"/>
    </source>
</evidence>
<dbReference type="SUPFAM" id="SSF111369">
    <property type="entry name" value="HlyD-like secretion proteins"/>
    <property type="match status" value="1"/>
</dbReference>
<dbReference type="EMBL" id="JBHPBY010000020">
    <property type="protein sequence ID" value="MFC1849088.1"/>
    <property type="molecule type" value="Genomic_DNA"/>
</dbReference>
<feature type="domain" description="Multidrug resistance protein MdtA-like C-terminal permuted SH3" evidence="4">
    <location>
        <begin position="290"/>
        <end position="353"/>
    </location>
</feature>
<dbReference type="Pfam" id="PF25967">
    <property type="entry name" value="RND-MFP_C"/>
    <property type="match status" value="1"/>
</dbReference>
<dbReference type="Gene3D" id="6.20.50.140">
    <property type="match status" value="1"/>
</dbReference>
<name>A0ABV6YSM5_UNCC1</name>
<feature type="domain" description="CusB-like beta-barrel" evidence="3">
    <location>
        <begin position="212"/>
        <end position="286"/>
    </location>
</feature>
<reference evidence="5 6" key="1">
    <citation type="submission" date="2024-09" db="EMBL/GenBank/DDBJ databases">
        <title>Laminarin stimulates single cell rates of sulfate reduction while oxygen inhibits transcriptomic activity in coastal marine sediment.</title>
        <authorList>
            <person name="Lindsay M."/>
            <person name="Orcutt B."/>
            <person name="Emerson D."/>
            <person name="Stepanauskas R."/>
            <person name="D'Angelo T."/>
        </authorList>
    </citation>
    <scope>NUCLEOTIDE SEQUENCE [LARGE SCALE GENOMIC DNA]</scope>
    <source>
        <strain evidence="5">SAG AM-311-K15</strain>
    </source>
</reference>
<accession>A0ABV6YSM5</accession>
<evidence type="ECO:0000313" key="6">
    <source>
        <dbReference type="Proteomes" id="UP001594351"/>
    </source>
</evidence>
<dbReference type="InterPro" id="IPR058627">
    <property type="entry name" value="MdtA-like_C"/>
</dbReference>